<proteinExistence type="predicted"/>
<accession>A0ACB5T3A7</accession>
<dbReference type="Proteomes" id="UP001165064">
    <property type="component" value="Unassembled WGS sequence"/>
</dbReference>
<evidence type="ECO:0000313" key="1">
    <source>
        <dbReference type="EMBL" id="GME80579.1"/>
    </source>
</evidence>
<comment type="caution">
    <text evidence="1">The sequence shown here is derived from an EMBL/GenBank/DDBJ whole genome shotgun (WGS) entry which is preliminary data.</text>
</comment>
<keyword evidence="2" id="KW-1185">Reference proteome</keyword>
<gene>
    <name evidence="1" type="ORF">Amon02_000451600</name>
</gene>
<protein>
    <submittedName>
        <fullName evidence="1">Unnamed protein product</fullName>
    </submittedName>
</protein>
<organism evidence="1 2">
    <name type="scientific">Ambrosiozyma monospora</name>
    <name type="common">Yeast</name>
    <name type="synonym">Endomycopsis monosporus</name>
    <dbReference type="NCBI Taxonomy" id="43982"/>
    <lineage>
        <taxon>Eukaryota</taxon>
        <taxon>Fungi</taxon>
        <taxon>Dikarya</taxon>
        <taxon>Ascomycota</taxon>
        <taxon>Saccharomycotina</taxon>
        <taxon>Pichiomycetes</taxon>
        <taxon>Pichiales</taxon>
        <taxon>Pichiaceae</taxon>
        <taxon>Ambrosiozyma</taxon>
    </lineage>
</organism>
<sequence>MIYCQRPEPTSVFPSGATSLFFDHPCDLPVSNDIISSLTNSLARSRQANPHKRQLQKYKPVQLPRVTTEEDESNYYLLLEKPRQQQHGYYSNWIPMREQHPFNSYQFKIENGKLMVRSLKDQYSRSFELPDDADKSQNFELHEFSYGFGLAVVIKKITAPEAESEDEEMEEEDNAVDFADLLAHLFGHPVEHHHQELSDFKKQKQLQLQANAEAETTQRKKAEQLKKAKEEEEQKQRAAELKRLARQRKLNELKEKRRVRKEQQDLKKQKQGRVEKMSNLIRIHIQPSSPANVEPTESSVPTTIVPTSTNSTADIVKTSPAVSSTTLNKEPDCS</sequence>
<name>A0ACB5T3A7_AMBMO</name>
<reference evidence="1" key="1">
    <citation type="submission" date="2023-04" db="EMBL/GenBank/DDBJ databases">
        <title>Ambrosiozyma monospora NBRC 10751.</title>
        <authorList>
            <person name="Ichikawa N."/>
            <person name="Sato H."/>
            <person name="Tonouchi N."/>
        </authorList>
    </citation>
    <scope>NUCLEOTIDE SEQUENCE</scope>
    <source>
        <strain evidence="1">NBRC 10751</strain>
    </source>
</reference>
<evidence type="ECO:0000313" key="2">
    <source>
        <dbReference type="Proteomes" id="UP001165064"/>
    </source>
</evidence>
<dbReference type="EMBL" id="BSXS01003123">
    <property type="protein sequence ID" value="GME80579.1"/>
    <property type="molecule type" value="Genomic_DNA"/>
</dbReference>